<dbReference type="SUPFAM" id="SSF55620">
    <property type="entry name" value="Tetrahydrobiopterin biosynthesis enzymes-like"/>
    <property type="match status" value="1"/>
</dbReference>
<keyword evidence="6" id="KW-0862">Zinc</keyword>
<dbReference type="PANTHER" id="PTHR12589:SF7">
    <property type="entry name" value="6-PYRUVOYL TETRAHYDROBIOPTERIN SYNTHASE"/>
    <property type="match status" value="1"/>
</dbReference>
<evidence type="ECO:0000256" key="8">
    <source>
        <dbReference type="ARBA" id="ARBA00023239"/>
    </source>
</evidence>
<comment type="caution">
    <text evidence="9">The sequence shown here is derived from an EMBL/GenBank/DDBJ whole genome shotgun (WGS) entry which is preliminary data.</text>
</comment>
<dbReference type="EMBL" id="JAGTXO010000009">
    <property type="protein sequence ID" value="KAG8465723.1"/>
    <property type="molecule type" value="Genomic_DNA"/>
</dbReference>
<keyword evidence="10" id="KW-1185">Reference proteome</keyword>
<dbReference type="GO" id="GO:0006729">
    <property type="term" value="P:tetrahydrobiopterin biosynthetic process"/>
    <property type="evidence" value="ECO:0007669"/>
    <property type="project" value="UniProtKB-UniPathway"/>
</dbReference>
<comment type="similarity">
    <text evidence="3">Belongs to the PTPS family.</text>
</comment>
<dbReference type="PANTHER" id="PTHR12589">
    <property type="entry name" value="PYRUVOYL TETRAHYDROBIOPTERIN SYNTHASE"/>
    <property type="match status" value="1"/>
</dbReference>
<evidence type="ECO:0000256" key="7">
    <source>
        <dbReference type="ARBA" id="ARBA00023007"/>
    </source>
</evidence>
<evidence type="ECO:0000256" key="4">
    <source>
        <dbReference type="ARBA" id="ARBA00013100"/>
    </source>
</evidence>
<keyword evidence="8" id="KW-0456">Lyase</keyword>
<gene>
    <name evidence="9" type="ORF">KFE25_005293</name>
</gene>
<keyword evidence="7" id="KW-0783">Tetrahydrobiopterin biosynthesis</keyword>
<keyword evidence="5" id="KW-0479">Metal-binding</keyword>
<dbReference type="OrthoDB" id="14045at2759"/>
<dbReference type="Proteomes" id="UP000751190">
    <property type="component" value="Unassembled WGS sequence"/>
</dbReference>
<evidence type="ECO:0000313" key="9">
    <source>
        <dbReference type="EMBL" id="KAG8465723.1"/>
    </source>
</evidence>
<sequence>MAGFFEVSVSREDIKFHCAHFVAYKGFRERLHGHNYTLSVSMRARAAVGSDWGGVSADGYVVDFGDIKTLARKLCKELNEHLICPTRSDVLLVRTVQLGGGGGVDGAVAVGASAEKEGASGAPLEQVCIECEDGASFSIPRSDVALLPIVHSTAEELAHYLWVRLVREYGLRALRARRIVAMSVTVSEAPYQRATFTCELPEDEAALDRMACGPCPQTLPVWGCSERTVEHE</sequence>
<evidence type="ECO:0000313" key="10">
    <source>
        <dbReference type="Proteomes" id="UP000751190"/>
    </source>
</evidence>
<dbReference type="Gene3D" id="3.30.479.10">
    <property type="entry name" value="6-pyruvoyl tetrahydropterin synthase/QueD"/>
    <property type="match status" value="1"/>
</dbReference>
<reference evidence="9" key="1">
    <citation type="submission" date="2021-05" db="EMBL/GenBank/DDBJ databases">
        <title>The genome of the haptophyte Pavlova lutheri (Diacronema luteri, Pavlovales) - a model for lipid biosynthesis in eukaryotic algae.</title>
        <authorList>
            <person name="Hulatt C.J."/>
            <person name="Posewitz M.C."/>
        </authorList>
    </citation>
    <scope>NUCLEOTIDE SEQUENCE</scope>
    <source>
        <strain evidence="9">NIVA-4/92</strain>
    </source>
</reference>
<comment type="pathway">
    <text evidence="2">Cofactor biosynthesis; tetrahydrobiopterin biosynthesis; tetrahydrobiopterin from 7,8-dihydroneopterin triphosphate: step 1/3.</text>
</comment>
<evidence type="ECO:0000256" key="5">
    <source>
        <dbReference type="ARBA" id="ARBA00022723"/>
    </source>
</evidence>
<comment type="cofactor">
    <cofactor evidence="1">
        <name>Zn(2+)</name>
        <dbReference type="ChEBI" id="CHEBI:29105"/>
    </cofactor>
</comment>
<name>A0A8J5XEW6_DIALT</name>
<dbReference type="AlphaFoldDB" id="A0A8J5XEW6"/>
<evidence type="ECO:0000256" key="1">
    <source>
        <dbReference type="ARBA" id="ARBA00001947"/>
    </source>
</evidence>
<proteinExistence type="inferred from homology"/>
<dbReference type="GO" id="GO:0003874">
    <property type="term" value="F:6-pyruvoyltetrahydropterin synthase activity"/>
    <property type="evidence" value="ECO:0007669"/>
    <property type="project" value="UniProtKB-EC"/>
</dbReference>
<accession>A0A8J5XEW6</accession>
<evidence type="ECO:0000256" key="6">
    <source>
        <dbReference type="ARBA" id="ARBA00022833"/>
    </source>
</evidence>
<dbReference type="GO" id="GO:0046872">
    <property type="term" value="F:metal ion binding"/>
    <property type="evidence" value="ECO:0007669"/>
    <property type="project" value="UniProtKB-KW"/>
</dbReference>
<organism evidence="9 10">
    <name type="scientific">Diacronema lutheri</name>
    <name type="common">Unicellular marine alga</name>
    <name type="synonym">Monochrysis lutheri</name>
    <dbReference type="NCBI Taxonomy" id="2081491"/>
    <lineage>
        <taxon>Eukaryota</taxon>
        <taxon>Haptista</taxon>
        <taxon>Haptophyta</taxon>
        <taxon>Pavlovophyceae</taxon>
        <taxon>Pavlovales</taxon>
        <taxon>Pavlovaceae</taxon>
        <taxon>Diacronema</taxon>
    </lineage>
</organism>
<dbReference type="InterPro" id="IPR007115">
    <property type="entry name" value="6-PTP_synth/QueD"/>
</dbReference>
<dbReference type="EC" id="4.2.3.12" evidence="4"/>
<evidence type="ECO:0000256" key="3">
    <source>
        <dbReference type="ARBA" id="ARBA00009164"/>
    </source>
</evidence>
<evidence type="ECO:0000256" key="2">
    <source>
        <dbReference type="ARBA" id="ARBA00005126"/>
    </source>
</evidence>
<protein>
    <recommendedName>
        <fullName evidence="4">6-pyruvoyltetrahydropterin synthase</fullName>
        <ecNumber evidence="4">4.2.3.12</ecNumber>
    </recommendedName>
</protein>
<dbReference type="UniPathway" id="UPA00849">
    <property type="reaction ID" value="UER00819"/>
</dbReference>
<dbReference type="Pfam" id="PF01242">
    <property type="entry name" value="PTPS"/>
    <property type="match status" value="1"/>
</dbReference>
<dbReference type="OMA" id="CAHFIAF"/>
<dbReference type="InterPro" id="IPR038418">
    <property type="entry name" value="6-PTP_synth/QueD_sf"/>
</dbReference>